<dbReference type="AlphaFoldDB" id="A0A7W9WPX5"/>
<dbReference type="Pfam" id="PF00903">
    <property type="entry name" value="Glyoxalase"/>
    <property type="match status" value="1"/>
</dbReference>
<dbReference type="EMBL" id="JACHIB010000013">
    <property type="protein sequence ID" value="MBB6084320.1"/>
    <property type="molecule type" value="Genomic_DNA"/>
</dbReference>
<accession>A0A7W9WPX5</accession>
<dbReference type="SUPFAM" id="SSF54593">
    <property type="entry name" value="Glyoxalase/Bleomycin resistance protein/Dihydroxybiphenyl dioxygenase"/>
    <property type="match status" value="1"/>
</dbReference>
<dbReference type="Gene3D" id="3.10.180.10">
    <property type="entry name" value="2,3-Dihydroxybiphenyl 1,2-Dioxygenase, domain 1"/>
    <property type="match status" value="1"/>
</dbReference>
<dbReference type="RefSeq" id="WP_151024805.1">
    <property type="nucleotide sequence ID" value="NZ_JACHIB010000013.1"/>
</dbReference>
<dbReference type="GO" id="GO:0016829">
    <property type="term" value="F:lyase activity"/>
    <property type="evidence" value="ECO:0007669"/>
    <property type="project" value="UniProtKB-KW"/>
</dbReference>
<dbReference type="GO" id="GO:0051213">
    <property type="term" value="F:dioxygenase activity"/>
    <property type="evidence" value="ECO:0007669"/>
    <property type="project" value="UniProtKB-KW"/>
</dbReference>
<keyword evidence="2" id="KW-0456">Lyase</keyword>
<dbReference type="InterPro" id="IPR004360">
    <property type="entry name" value="Glyas_Fos-R_dOase_dom"/>
</dbReference>
<gene>
    <name evidence="2" type="ORF">HNR28_002365</name>
</gene>
<sequence length="130" mass="14009">MTIRIDRLDHLVLTVGDVAATCDFYSRVLGMEVVTFGEGRKALAFGRQKINLHQRGREIEPKAAMALPGTADLCLVTTETPQAVLAHLRACGVPVLDGPVPRTGATGKITSVYFRDPDGNLIEVASYDEA</sequence>
<evidence type="ECO:0000259" key="1">
    <source>
        <dbReference type="PROSITE" id="PS51819"/>
    </source>
</evidence>
<dbReference type="Proteomes" id="UP000541136">
    <property type="component" value="Unassembled WGS sequence"/>
</dbReference>
<reference evidence="2 3" key="1">
    <citation type="submission" date="2020-08" db="EMBL/GenBank/DDBJ databases">
        <title>Genomic Encyclopedia of Type Strains, Phase IV (KMG-IV): sequencing the most valuable type-strain genomes for metagenomic binning, comparative biology and taxonomic classification.</title>
        <authorList>
            <person name="Goeker M."/>
        </authorList>
    </citation>
    <scope>NUCLEOTIDE SEQUENCE [LARGE SCALE GENOMIC DNA]</scope>
    <source>
        <strain evidence="2 3">DSM 12141</strain>
    </source>
</reference>
<evidence type="ECO:0000313" key="3">
    <source>
        <dbReference type="Proteomes" id="UP000541136"/>
    </source>
</evidence>
<dbReference type="PANTHER" id="PTHR21366">
    <property type="entry name" value="GLYOXALASE FAMILY PROTEIN"/>
    <property type="match status" value="1"/>
</dbReference>
<name>A0A7W9WPX5_CASDE</name>
<organism evidence="2 3">
    <name type="scientific">Castellaniella defragrans</name>
    <name type="common">Alcaligenes defragrans</name>
    <dbReference type="NCBI Taxonomy" id="75697"/>
    <lineage>
        <taxon>Bacteria</taxon>
        <taxon>Pseudomonadati</taxon>
        <taxon>Pseudomonadota</taxon>
        <taxon>Betaproteobacteria</taxon>
        <taxon>Burkholderiales</taxon>
        <taxon>Alcaligenaceae</taxon>
        <taxon>Castellaniella</taxon>
    </lineage>
</organism>
<comment type="caution">
    <text evidence="2">The sequence shown here is derived from an EMBL/GenBank/DDBJ whole genome shotgun (WGS) entry which is preliminary data.</text>
</comment>
<dbReference type="PROSITE" id="PS51819">
    <property type="entry name" value="VOC"/>
    <property type="match status" value="1"/>
</dbReference>
<keyword evidence="2" id="KW-0223">Dioxygenase</keyword>
<feature type="domain" description="VOC" evidence="1">
    <location>
        <begin position="7"/>
        <end position="127"/>
    </location>
</feature>
<dbReference type="InterPro" id="IPR050383">
    <property type="entry name" value="GlyoxalaseI/FosfomycinResist"/>
</dbReference>
<proteinExistence type="predicted"/>
<protein>
    <submittedName>
        <fullName evidence="2">Catechol 2,3-dioxygenase-like lactoylglutathione lyase family enzyme</fullName>
    </submittedName>
</protein>
<evidence type="ECO:0000313" key="2">
    <source>
        <dbReference type="EMBL" id="MBB6084320.1"/>
    </source>
</evidence>
<dbReference type="InterPro" id="IPR029068">
    <property type="entry name" value="Glyas_Bleomycin-R_OHBP_Dase"/>
</dbReference>
<dbReference type="InterPro" id="IPR037523">
    <property type="entry name" value="VOC_core"/>
</dbReference>
<dbReference type="PANTHER" id="PTHR21366:SF14">
    <property type="entry name" value="GLYOXALASE DOMAIN-CONTAINING PROTEIN 5"/>
    <property type="match status" value="1"/>
</dbReference>
<dbReference type="CDD" id="cd07253">
    <property type="entry name" value="GLOD5"/>
    <property type="match status" value="1"/>
</dbReference>
<keyword evidence="2" id="KW-0560">Oxidoreductase</keyword>